<keyword evidence="2" id="KW-0472">Membrane</keyword>
<feature type="domain" description="SPFH" evidence="4">
    <location>
        <begin position="57"/>
        <end position="269"/>
    </location>
</feature>
<dbReference type="SUPFAM" id="SSF117892">
    <property type="entry name" value="Band 7/SPFH domain"/>
    <property type="match status" value="1"/>
</dbReference>
<dbReference type="InterPro" id="IPR007621">
    <property type="entry name" value="TPM_dom"/>
</dbReference>
<dbReference type="PANTHER" id="PTHR37826:SF2">
    <property type="entry name" value="ZINC-RIBBON DOMAIN-CONTAINING PROTEIN"/>
    <property type="match status" value="1"/>
</dbReference>
<dbReference type="Proteomes" id="UP000030665">
    <property type="component" value="Unassembled WGS sequence"/>
</dbReference>
<dbReference type="AlphaFoldDB" id="A0A077ZEQ2"/>
<feature type="compositionally biased region" description="Gly residues" evidence="1">
    <location>
        <begin position="915"/>
        <end position="939"/>
    </location>
</feature>
<evidence type="ECO:0000259" key="4">
    <source>
        <dbReference type="Pfam" id="PF13421"/>
    </source>
</evidence>
<evidence type="ECO:0000259" key="3">
    <source>
        <dbReference type="Pfam" id="PF04536"/>
    </source>
</evidence>
<evidence type="ECO:0000313" key="6">
    <source>
        <dbReference type="Proteomes" id="UP000030665"/>
    </source>
</evidence>
<dbReference type="InterPro" id="IPR036013">
    <property type="entry name" value="Band_7/SPFH_dom_sf"/>
</dbReference>
<protein>
    <submittedName>
        <fullName evidence="5">TPM and Band 7 1 domain containing protein</fullName>
    </submittedName>
</protein>
<feature type="domain" description="TPM" evidence="3">
    <location>
        <begin position="701"/>
        <end position="813"/>
    </location>
</feature>
<dbReference type="PANTHER" id="PTHR37826">
    <property type="entry name" value="FLOTILLIN BAND_7_5 DOMAIN PROTEIN"/>
    <property type="match status" value="1"/>
</dbReference>
<name>A0A077ZEQ2_TRITR</name>
<proteinExistence type="predicted"/>
<dbReference type="EMBL" id="HG806438">
    <property type="protein sequence ID" value="CDW58872.1"/>
    <property type="molecule type" value="Genomic_DNA"/>
</dbReference>
<dbReference type="Pfam" id="PF13421">
    <property type="entry name" value="Band_7_1"/>
    <property type="match status" value="1"/>
</dbReference>
<keyword evidence="6" id="KW-1185">Reference proteome</keyword>
<evidence type="ECO:0000256" key="2">
    <source>
        <dbReference type="SAM" id="Phobius"/>
    </source>
</evidence>
<keyword evidence="2" id="KW-0812">Transmembrane</keyword>
<accession>A0A077ZEQ2</accession>
<organism evidence="5 6">
    <name type="scientific">Trichuris trichiura</name>
    <name type="common">Whipworm</name>
    <name type="synonym">Trichocephalus trichiurus</name>
    <dbReference type="NCBI Taxonomy" id="36087"/>
    <lineage>
        <taxon>Eukaryota</taxon>
        <taxon>Metazoa</taxon>
        <taxon>Ecdysozoa</taxon>
        <taxon>Nematoda</taxon>
        <taxon>Enoplea</taxon>
        <taxon>Dorylaimia</taxon>
        <taxon>Trichinellida</taxon>
        <taxon>Trichuridae</taxon>
        <taxon>Trichuris</taxon>
    </lineage>
</organism>
<dbReference type="Pfam" id="PF04536">
    <property type="entry name" value="TPM_phosphatase"/>
    <property type="match status" value="1"/>
</dbReference>
<reference evidence="5" key="1">
    <citation type="submission" date="2014-01" db="EMBL/GenBank/DDBJ databases">
        <authorList>
            <person name="Aslett M."/>
        </authorList>
    </citation>
    <scope>NUCLEOTIDE SEQUENCE</scope>
</reference>
<gene>
    <name evidence="5" type="ORF">TTRE_0000719801</name>
</gene>
<keyword evidence="2" id="KW-1133">Transmembrane helix</keyword>
<dbReference type="Gene3D" id="2.20.28.30">
    <property type="entry name" value="RNA polymerase ii, chain L"/>
    <property type="match status" value="1"/>
</dbReference>
<dbReference type="Gene3D" id="3.10.310.50">
    <property type="match status" value="1"/>
</dbReference>
<feature type="transmembrane region" description="Helical" evidence="2">
    <location>
        <begin position="850"/>
        <end position="870"/>
    </location>
</feature>
<evidence type="ECO:0000256" key="1">
    <source>
        <dbReference type="SAM" id="MobiDB-lite"/>
    </source>
</evidence>
<feature type="region of interest" description="Disordered" evidence="1">
    <location>
        <begin position="906"/>
        <end position="939"/>
    </location>
</feature>
<sequence>MGLFKAATSSIGGGLADQWLEIIEPADMGQTTVMSKGVAVRKDDKRGSNKKGTSDVITDGSVIHVYPNMMMLLVDGGKIIDYTAEEGYYTVENNSAPSMFNGSLKDAVAETFSRFKFGGVTPQKQQVFYINLQEIKGIKFGTSTPLNYFDNFYNAELFLRAHGTYSIKVTDPILFFANAIPRNMDQVDISDINEQYLQEFLTGLQAAINQMSADGQRISYVPSKSLELSKYLSDALDDSWKELRGMEIVSVAVASISYTDDSTKLINMRNEGAMLGDPNVREGYVQGSVARGMEAAGKNDAGAATGFFGMGMGMNAGGDYLNQASQNNNQQMQQNQQAQQKNTGDQWTCPKCGEKNSGKFCSNCGEPKPAPTATAKIQMKCSDCGETVDLSNGVPKFCPHCVEDIEKFEAKEAAPAEDGVTETTTVKEESTDDVDLFLCPSCGAQIVTDHTTAATYCYFCHNPVVLSGRLTGEFLPNKVLPFKIDREKAIADFLAWTQKKRFIPKDFFNKEQIEKMTGVYFPYWVVDAETAGNLTGKGTSLRVWIVGEIEYTETKVYQIFRKGKAKIRHLTKNALQKNLQQKMVEGVQPFPIDQAVDFHTEYLSGFQAEKRDIEIKDLADQIEHELTEYTEDLLRDTVSGYTTFTAGNKSVNVEKQDNHYMLLPVWLVTYQDASKKTYYYAMNGQTAFLSPLKVSAASNTVDDQANLLTPEERTELSNQADAINQKIKGEVFILTTDTNSEEPRKFADDQLRARIGNDHNGALLLLDMNQREIYLSTSGNMIDYINDKRRDKLLDDVEGAMRDGDYYQASKNFLFNAQEFVDDGVPGGAYRIDEKTGKITRYKSITPIEFIIGFVIAAVAAIAFFVSVRLRYQLKAGTYRYPYRQNAHLDLTERQDQLVNSFVTTRRIPKPSNNNGGGGGGSTTHSSGGGTFGGGGRSF</sequence>
<reference evidence="5" key="2">
    <citation type="submission" date="2014-03" db="EMBL/GenBank/DDBJ databases">
        <title>The whipworm genome and dual-species transcriptomics of an intimate host-pathogen interaction.</title>
        <authorList>
            <person name="Foth B.J."/>
            <person name="Tsai I.J."/>
            <person name="Reid A.J."/>
            <person name="Bancroft A.J."/>
            <person name="Nichol S."/>
            <person name="Tracey A."/>
            <person name="Holroyd N."/>
            <person name="Cotton J.A."/>
            <person name="Stanley E.J."/>
            <person name="Zarowiecki M."/>
            <person name="Liu J.Z."/>
            <person name="Huckvale T."/>
            <person name="Cooper P.J."/>
            <person name="Grencis R.K."/>
            <person name="Berriman M."/>
        </authorList>
    </citation>
    <scope>NUCLEOTIDE SEQUENCE [LARGE SCALE GENOMIC DNA]</scope>
</reference>
<evidence type="ECO:0000313" key="5">
    <source>
        <dbReference type="EMBL" id="CDW58872.1"/>
    </source>
</evidence>
<dbReference type="CDD" id="cd03408">
    <property type="entry name" value="SPFH_like_u1"/>
    <property type="match status" value="1"/>
</dbReference>
<dbReference type="InterPro" id="IPR033880">
    <property type="entry name" value="SPFH_YdjI"/>
</dbReference>